<keyword evidence="1" id="KW-0812">Transmembrane</keyword>
<feature type="transmembrane region" description="Helical" evidence="1">
    <location>
        <begin position="7"/>
        <end position="26"/>
    </location>
</feature>
<feature type="transmembrane region" description="Helical" evidence="1">
    <location>
        <begin position="57"/>
        <end position="79"/>
    </location>
</feature>
<keyword evidence="1" id="KW-0472">Membrane</keyword>
<name>A0A078KTR4_9GAMM</name>
<gene>
    <name evidence="2" type="ORF">BN59_00685</name>
</gene>
<feature type="transmembrane region" description="Helical" evidence="1">
    <location>
        <begin position="91"/>
        <end position="111"/>
    </location>
</feature>
<dbReference type="PROSITE" id="PS51257">
    <property type="entry name" value="PROKAR_LIPOPROTEIN"/>
    <property type="match status" value="1"/>
</dbReference>
<reference evidence="2 3" key="1">
    <citation type="submission" date="2014-06" db="EMBL/GenBank/DDBJ databases">
        <authorList>
            <person name="Urmite Genomes Urmite Genomes"/>
        </authorList>
    </citation>
    <scope>NUCLEOTIDE SEQUENCE [LARGE SCALE GENOMIC DNA]</scope>
</reference>
<sequence>MKIPLFFTSRFFICSIAIGISCFFMRKDYFYFCYHSYFMGTPSEVPYHWSLVCNIDALVKIIINFALVYIGSVILSRLLSKFFHVPKNSPTLTIGSILFTIALIIGTGFVFSPLGVTV</sequence>
<protein>
    <submittedName>
        <fullName evidence="2">Uncharacterized protein</fullName>
    </submittedName>
</protein>
<evidence type="ECO:0000313" key="2">
    <source>
        <dbReference type="EMBL" id="CDZ76416.1"/>
    </source>
</evidence>
<evidence type="ECO:0000256" key="1">
    <source>
        <dbReference type="SAM" id="Phobius"/>
    </source>
</evidence>
<keyword evidence="3" id="KW-1185">Reference proteome</keyword>
<dbReference type="AlphaFoldDB" id="A0A078KTR4"/>
<organism evidence="2 3">
    <name type="scientific">Legionella massiliensis</name>
    <dbReference type="NCBI Taxonomy" id="1034943"/>
    <lineage>
        <taxon>Bacteria</taxon>
        <taxon>Pseudomonadati</taxon>
        <taxon>Pseudomonadota</taxon>
        <taxon>Gammaproteobacteria</taxon>
        <taxon>Legionellales</taxon>
        <taxon>Legionellaceae</taxon>
        <taxon>Legionella</taxon>
    </lineage>
</organism>
<accession>A0A078KTR4</accession>
<proteinExistence type="predicted"/>
<keyword evidence="1" id="KW-1133">Transmembrane helix</keyword>
<evidence type="ECO:0000313" key="3">
    <source>
        <dbReference type="Proteomes" id="UP000044071"/>
    </source>
</evidence>
<dbReference type="Proteomes" id="UP000044071">
    <property type="component" value="Unassembled WGS sequence"/>
</dbReference>
<dbReference type="EMBL" id="CCSB01000001">
    <property type="protein sequence ID" value="CDZ76416.1"/>
    <property type="molecule type" value="Genomic_DNA"/>
</dbReference>